<dbReference type="CDD" id="cd07572">
    <property type="entry name" value="nit"/>
    <property type="match status" value="1"/>
</dbReference>
<dbReference type="PROSITE" id="PS50263">
    <property type="entry name" value="CN_HYDROLASE"/>
    <property type="match status" value="1"/>
</dbReference>
<evidence type="ECO:0000256" key="2">
    <source>
        <dbReference type="ARBA" id="ARBA00010613"/>
    </source>
</evidence>
<dbReference type="AlphaFoldDB" id="A0A1L9VE20"/>
<dbReference type="PANTHER" id="PTHR23088:SF27">
    <property type="entry name" value="DEAMINATED GLUTATHIONE AMIDASE"/>
    <property type="match status" value="1"/>
</dbReference>
<organism evidence="6 7">
    <name type="scientific">Aspergillus glaucus CBS 516.65</name>
    <dbReference type="NCBI Taxonomy" id="1160497"/>
    <lineage>
        <taxon>Eukaryota</taxon>
        <taxon>Fungi</taxon>
        <taxon>Dikarya</taxon>
        <taxon>Ascomycota</taxon>
        <taxon>Pezizomycotina</taxon>
        <taxon>Eurotiomycetes</taxon>
        <taxon>Eurotiomycetidae</taxon>
        <taxon>Eurotiales</taxon>
        <taxon>Aspergillaceae</taxon>
        <taxon>Aspergillus</taxon>
        <taxon>Aspergillus subgen. Aspergillus</taxon>
    </lineage>
</organism>
<dbReference type="InterPro" id="IPR003010">
    <property type="entry name" value="C-N_Hydrolase"/>
</dbReference>
<evidence type="ECO:0000313" key="6">
    <source>
        <dbReference type="EMBL" id="OJJ82143.1"/>
    </source>
</evidence>
<reference evidence="7" key="1">
    <citation type="journal article" date="2017" name="Genome Biol.">
        <title>Comparative genomics reveals high biological diversity and specific adaptations in the industrially and medically important fungal genus Aspergillus.</title>
        <authorList>
            <person name="de Vries R.P."/>
            <person name="Riley R."/>
            <person name="Wiebenga A."/>
            <person name="Aguilar-Osorio G."/>
            <person name="Amillis S."/>
            <person name="Uchima C.A."/>
            <person name="Anderluh G."/>
            <person name="Asadollahi M."/>
            <person name="Askin M."/>
            <person name="Barry K."/>
            <person name="Battaglia E."/>
            <person name="Bayram O."/>
            <person name="Benocci T."/>
            <person name="Braus-Stromeyer S.A."/>
            <person name="Caldana C."/>
            <person name="Canovas D."/>
            <person name="Cerqueira G.C."/>
            <person name="Chen F."/>
            <person name="Chen W."/>
            <person name="Choi C."/>
            <person name="Clum A."/>
            <person name="Dos Santos R.A."/>
            <person name="Damasio A.R."/>
            <person name="Diallinas G."/>
            <person name="Emri T."/>
            <person name="Fekete E."/>
            <person name="Flipphi M."/>
            <person name="Freyberg S."/>
            <person name="Gallo A."/>
            <person name="Gournas C."/>
            <person name="Habgood R."/>
            <person name="Hainaut M."/>
            <person name="Harispe M.L."/>
            <person name="Henrissat B."/>
            <person name="Hilden K.S."/>
            <person name="Hope R."/>
            <person name="Hossain A."/>
            <person name="Karabika E."/>
            <person name="Karaffa L."/>
            <person name="Karanyi Z."/>
            <person name="Krasevec N."/>
            <person name="Kuo A."/>
            <person name="Kusch H."/>
            <person name="LaButti K."/>
            <person name="Lagendijk E.L."/>
            <person name="Lapidus A."/>
            <person name="Levasseur A."/>
            <person name="Lindquist E."/>
            <person name="Lipzen A."/>
            <person name="Logrieco A.F."/>
            <person name="MacCabe A."/>
            <person name="Maekelae M.R."/>
            <person name="Malavazi I."/>
            <person name="Melin P."/>
            <person name="Meyer V."/>
            <person name="Mielnichuk N."/>
            <person name="Miskei M."/>
            <person name="Molnar A.P."/>
            <person name="Mule G."/>
            <person name="Ngan C.Y."/>
            <person name="Orejas M."/>
            <person name="Orosz E."/>
            <person name="Ouedraogo J.P."/>
            <person name="Overkamp K.M."/>
            <person name="Park H.-S."/>
            <person name="Perrone G."/>
            <person name="Piumi F."/>
            <person name="Punt P.J."/>
            <person name="Ram A.F."/>
            <person name="Ramon A."/>
            <person name="Rauscher S."/>
            <person name="Record E."/>
            <person name="Riano-Pachon D.M."/>
            <person name="Robert V."/>
            <person name="Roehrig J."/>
            <person name="Ruller R."/>
            <person name="Salamov A."/>
            <person name="Salih N.S."/>
            <person name="Samson R.A."/>
            <person name="Sandor E."/>
            <person name="Sanguinetti M."/>
            <person name="Schuetze T."/>
            <person name="Sepcic K."/>
            <person name="Shelest E."/>
            <person name="Sherlock G."/>
            <person name="Sophianopoulou V."/>
            <person name="Squina F.M."/>
            <person name="Sun H."/>
            <person name="Susca A."/>
            <person name="Todd R.B."/>
            <person name="Tsang A."/>
            <person name="Unkles S.E."/>
            <person name="van de Wiele N."/>
            <person name="van Rossen-Uffink D."/>
            <person name="Oliveira J.V."/>
            <person name="Vesth T.C."/>
            <person name="Visser J."/>
            <person name="Yu J.-H."/>
            <person name="Zhou M."/>
            <person name="Andersen M.R."/>
            <person name="Archer D.B."/>
            <person name="Baker S.E."/>
            <person name="Benoit I."/>
            <person name="Brakhage A.A."/>
            <person name="Braus G.H."/>
            <person name="Fischer R."/>
            <person name="Frisvad J.C."/>
            <person name="Goldman G.H."/>
            <person name="Houbraken J."/>
            <person name="Oakley B."/>
            <person name="Pocsi I."/>
            <person name="Scazzocchio C."/>
            <person name="Seiboth B."/>
            <person name="vanKuyk P.A."/>
            <person name="Wortman J."/>
            <person name="Dyer P.S."/>
            <person name="Grigoriev I.V."/>
        </authorList>
    </citation>
    <scope>NUCLEOTIDE SEQUENCE [LARGE SCALE GENOMIC DNA]</scope>
    <source>
        <strain evidence="7">CBS 516.65</strain>
    </source>
</reference>
<dbReference type="RefSeq" id="XP_022398841.1">
    <property type="nucleotide sequence ID" value="XM_022547133.1"/>
</dbReference>
<dbReference type="InterPro" id="IPR036526">
    <property type="entry name" value="C-N_Hydrolase_sf"/>
</dbReference>
<accession>A0A1L9VE20</accession>
<dbReference type="GO" id="GO:0016811">
    <property type="term" value="F:hydrolase activity, acting on carbon-nitrogen (but not peptide) bonds, in linear amides"/>
    <property type="evidence" value="ECO:0007669"/>
    <property type="project" value="InterPro"/>
</dbReference>
<evidence type="ECO:0000259" key="5">
    <source>
        <dbReference type="PROSITE" id="PS50263"/>
    </source>
</evidence>
<evidence type="ECO:0000256" key="4">
    <source>
        <dbReference type="ARBA" id="ARBA00022801"/>
    </source>
</evidence>
<keyword evidence="4" id="KW-0378">Hydrolase</keyword>
<dbReference type="OrthoDB" id="10250282at2759"/>
<dbReference type="VEuPathDB" id="FungiDB:ASPGLDRAFT_49556"/>
<dbReference type="GeneID" id="34463394"/>
<dbReference type="Proteomes" id="UP000184300">
    <property type="component" value="Unassembled WGS sequence"/>
</dbReference>
<dbReference type="FunFam" id="3.60.110.10:FF:000024">
    <property type="entry name" value="Deaminated glutathione amidase"/>
    <property type="match status" value="1"/>
</dbReference>
<evidence type="ECO:0000256" key="1">
    <source>
        <dbReference type="ARBA" id="ARBA00004496"/>
    </source>
</evidence>
<dbReference type="PANTHER" id="PTHR23088">
    <property type="entry name" value="NITRILASE-RELATED"/>
    <property type="match status" value="1"/>
</dbReference>
<evidence type="ECO:0000313" key="7">
    <source>
        <dbReference type="Proteomes" id="UP000184300"/>
    </source>
</evidence>
<keyword evidence="7" id="KW-1185">Reference proteome</keyword>
<sequence>MVIAAVGQLCSTASMTANLAQCQTLVRKAVAAGVKALFLPEASDYIGSSTAETISLARSVQDSEFVLGLQKEAQQANIHINVGIHEPAQGGRVKNTLVWINEKGDITQRYQKVHLFDVDIKGGPMLKESASVEKGMEILRPFATPVGRVGLSICFDLRFPEVSLALKRQNAEIITYPSAFTVPTGNAHWEALLRARAIETQSYVIAAAQAGPHNEKRRSYGHSMIVNPWGEVVANLGDEYREPQIATAEIDLDLLAKIRKEIPLLRRTDIYPEV</sequence>
<gene>
    <name evidence="6" type="ORF">ASPGLDRAFT_49556</name>
</gene>
<feature type="domain" description="CN hydrolase" evidence="5">
    <location>
        <begin position="1"/>
        <end position="252"/>
    </location>
</feature>
<evidence type="ECO:0000256" key="3">
    <source>
        <dbReference type="ARBA" id="ARBA00022490"/>
    </source>
</evidence>
<dbReference type="SUPFAM" id="SSF56317">
    <property type="entry name" value="Carbon-nitrogen hydrolase"/>
    <property type="match status" value="1"/>
</dbReference>
<dbReference type="GO" id="GO:0005737">
    <property type="term" value="C:cytoplasm"/>
    <property type="evidence" value="ECO:0007669"/>
    <property type="project" value="UniProtKB-SubCell"/>
</dbReference>
<keyword evidence="3" id="KW-0963">Cytoplasm</keyword>
<protein>
    <recommendedName>
        <fullName evidence="5">CN hydrolase domain-containing protein</fullName>
    </recommendedName>
</protein>
<dbReference type="Pfam" id="PF00795">
    <property type="entry name" value="CN_hydrolase"/>
    <property type="match status" value="1"/>
</dbReference>
<comment type="similarity">
    <text evidence="2">Belongs to the carbon-nitrogen hydrolase superfamily. NIT1/NIT2 family.</text>
</comment>
<dbReference type="Gene3D" id="3.60.110.10">
    <property type="entry name" value="Carbon-nitrogen hydrolase"/>
    <property type="match status" value="1"/>
</dbReference>
<dbReference type="EMBL" id="KV878903">
    <property type="protein sequence ID" value="OJJ82143.1"/>
    <property type="molecule type" value="Genomic_DNA"/>
</dbReference>
<comment type="subcellular location">
    <subcellularLocation>
        <location evidence="1">Cytoplasm</location>
    </subcellularLocation>
</comment>
<name>A0A1L9VE20_ASPGL</name>
<proteinExistence type="inferred from homology"/>
<dbReference type="InterPro" id="IPR045254">
    <property type="entry name" value="Nit1/2_C-N_Hydrolase"/>
</dbReference>
<dbReference type="STRING" id="1160497.A0A1L9VE20"/>